<gene>
    <name evidence="1" type="ORF">KHY36_06560</name>
</gene>
<evidence type="ECO:0000313" key="1">
    <source>
        <dbReference type="EMBL" id="MBS5332174.1"/>
    </source>
</evidence>
<dbReference type="EMBL" id="JAGZGG010000012">
    <property type="protein sequence ID" value="MBS5332174.1"/>
    <property type="molecule type" value="Genomic_DNA"/>
</dbReference>
<organism evidence="1 2">
    <name type="scientific">Subdoligranulum variabile</name>
    <dbReference type="NCBI Taxonomy" id="214851"/>
    <lineage>
        <taxon>Bacteria</taxon>
        <taxon>Bacillati</taxon>
        <taxon>Bacillota</taxon>
        <taxon>Clostridia</taxon>
        <taxon>Eubacteriales</taxon>
        <taxon>Oscillospiraceae</taxon>
        <taxon>Subdoligranulum</taxon>
    </lineage>
</organism>
<comment type="caution">
    <text evidence="1">The sequence shown here is derived from an EMBL/GenBank/DDBJ whole genome shotgun (WGS) entry which is preliminary data.</text>
</comment>
<accession>A0A943DFQ5</accession>
<dbReference type="Proteomes" id="UP000759273">
    <property type="component" value="Unassembled WGS sequence"/>
</dbReference>
<evidence type="ECO:0000313" key="2">
    <source>
        <dbReference type="Proteomes" id="UP000759273"/>
    </source>
</evidence>
<reference evidence="1" key="1">
    <citation type="submission" date="2021-02" db="EMBL/GenBank/DDBJ databases">
        <title>Infant gut strain persistence is associated with maternal origin, phylogeny, and functional potential including surface adhesion and iron acquisition.</title>
        <authorList>
            <person name="Lou Y.C."/>
        </authorList>
    </citation>
    <scope>NUCLEOTIDE SEQUENCE</scope>
    <source>
        <strain evidence="1">L3_101_000M1_dasL3_101_000M1_concoct_87</strain>
    </source>
</reference>
<dbReference type="AlphaFoldDB" id="A0A943DFQ5"/>
<name>A0A943DFQ5_9FIRM</name>
<proteinExistence type="predicted"/>
<protein>
    <submittedName>
        <fullName evidence="1">Uncharacterized protein</fullName>
    </submittedName>
</protein>
<sequence>MLDKFEPWTTQAEALRTRHTIPVSPKTYDFLDQLADTYQARPINPASRVALLDMLTVVFLAGEISGKRKDRARRKGGKHQ</sequence>